<dbReference type="InterPro" id="IPR018511">
    <property type="entry name" value="Hemolysin-typ_Ca-bd_CS"/>
</dbReference>
<dbReference type="RefSeq" id="WP_097029921.1">
    <property type="nucleotide sequence ID" value="NZ_OAOQ01000004.1"/>
</dbReference>
<organism evidence="5 6">
    <name type="scientific">Cereibacter ovatus</name>
    <dbReference type="NCBI Taxonomy" id="439529"/>
    <lineage>
        <taxon>Bacteria</taxon>
        <taxon>Pseudomonadati</taxon>
        <taxon>Pseudomonadota</taxon>
        <taxon>Alphaproteobacteria</taxon>
        <taxon>Rhodobacterales</taxon>
        <taxon>Paracoccaceae</taxon>
        <taxon>Cereibacter</taxon>
    </lineage>
</organism>
<dbReference type="PANTHER" id="PTHR38340:SF1">
    <property type="entry name" value="S-LAYER PROTEIN"/>
    <property type="match status" value="1"/>
</dbReference>
<dbReference type="InterPro" id="IPR050557">
    <property type="entry name" value="RTX_toxin/Mannuronan_C5-epim"/>
</dbReference>
<keyword evidence="2" id="KW-0964">Secreted</keyword>
<protein>
    <submittedName>
        <fullName evidence="5">Ca2+-binding RTX toxin-like protein</fullName>
    </submittedName>
</protein>
<dbReference type="SUPFAM" id="SSF51120">
    <property type="entry name" value="beta-Roll"/>
    <property type="match status" value="4"/>
</dbReference>
<gene>
    <name evidence="5" type="ORF">SAMN05878503_104103</name>
</gene>
<dbReference type="PRINTS" id="PR00313">
    <property type="entry name" value="CABNDNGRPT"/>
</dbReference>
<dbReference type="Pfam" id="PF13403">
    <property type="entry name" value="Hint_2"/>
    <property type="match status" value="1"/>
</dbReference>
<feature type="domain" description="Hedgehog/Intein (Hint)" evidence="4">
    <location>
        <begin position="587"/>
        <end position="733"/>
    </location>
</feature>
<evidence type="ECO:0000256" key="3">
    <source>
        <dbReference type="SAM" id="MobiDB-lite"/>
    </source>
</evidence>
<dbReference type="GO" id="GO:0005576">
    <property type="term" value="C:extracellular region"/>
    <property type="evidence" value="ECO:0007669"/>
    <property type="project" value="UniProtKB-SubCell"/>
</dbReference>
<dbReference type="AlphaFoldDB" id="A0A285CQ78"/>
<evidence type="ECO:0000256" key="2">
    <source>
        <dbReference type="ARBA" id="ARBA00022525"/>
    </source>
</evidence>
<sequence>MATIIGWILLDDSLVGTSGNDVIYGYSGNDTLIGNAGNDVLYGDDGNDLLAGGSGDDYVSGGTGDDTLRIGDAFGNDTLIGGEGGMVAGDLLYANMTVGATLTFTAPEAGTISSGGYTAIFSEIERVLLGSGNDTVTGSSGADSIATGAGDDSVIGGAGNDTIDLGAGNDTFGSWTNDDGNDRVLGGDGNDLIVGGGGNDTLYGDAGNDTLAGGTGNDLLYGGTGNDVFYITDGHGIDTVYGEADYDLLYFTNSAVATGVTVTYTGTGAGSYAFAGTTDSGTFSSIEAVSGTAYSDTLSGALSGAAVNLAGNAGNDSLIGSAGNDTLDGGAGDDTLRGGAGADSLLGSTGMDYADYSTSGAAVRVDLSTGTGTGGDAQGDTLNGIDGIIGSAYDDTLIGFDGQGTVSGDIYTNVFYGGAGNDLMDGRGGDDSLYGGDDSDTISGGSGSDLLSGDAGADLLYGDAGNDTLSGGLGDDTLDGGDGDDQLDGGAGNDRLFGGAGSDTLAGGTGSDTLFAGIGDVVVGGEDADGTDRDVLVLLKQPGWTYKIAYDEGNAEAGWVTVTTDTGQTGTIRFDEIEAIRKVLAVPCFTPGSRLLTLRGEVAVEDLAVGDMVLTRDSGYRPVRWVGRRRLTPEALFLHPELRPILIRRGALGPDRPSRDMMVSRQHRMLVSDGRAELLFDESEVLVRALHLLGLPGIEEAQVPEVTYLHILFDRHEIVMADGAWTESFQPGDRTLDGLDQDQCAELLAIFPELATEAGADSYEPARATLRAHEARALLAA</sequence>
<feature type="region of interest" description="Disordered" evidence="3">
    <location>
        <begin position="429"/>
        <end position="448"/>
    </location>
</feature>
<dbReference type="Gene3D" id="2.150.10.10">
    <property type="entry name" value="Serralysin-like metalloprotease, C-terminal"/>
    <property type="match status" value="6"/>
</dbReference>
<dbReference type="PANTHER" id="PTHR38340">
    <property type="entry name" value="S-LAYER PROTEIN"/>
    <property type="match status" value="1"/>
</dbReference>
<proteinExistence type="predicted"/>
<comment type="subcellular location">
    <subcellularLocation>
        <location evidence="1">Secreted</location>
    </subcellularLocation>
</comment>
<feature type="region of interest" description="Disordered" evidence="3">
    <location>
        <begin position="472"/>
        <end position="493"/>
    </location>
</feature>
<reference evidence="6" key="1">
    <citation type="submission" date="2017-08" db="EMBL/GenBank/DDBJ databases">
        <authorList>
            <person name="Varghese N."/>
            <person name="Submissions S."/>
        </authorList>
    </citation>
    <scope>NUCLEOTIDE SEQUENCE [LARGE SCALE GENOMIC DNA]</scope>
    <source>
        <strain evidence="6">JA234</strain>
    </source>
</reference>
<dbReference type="InterPro" id="IPR011049">
    <property type="entry name" value="Serralysin-like_metalloprot_C"/>
</dbReference>
<dbReference type="InterPro" id="IPR036844">
    <property type="entry name" value="Hint_dom_sf"/>
</dbReference>
<evidence type="ECO:0000256" key="1">
    <source>
        <dbReference type="ARBA" id="ARBA00004613"/>
    </source>
</evidence>
<dbReference type="SUPFAM" id="SSF51294">
    <property type="entry name" value="Hedgehog/intein (Hint) domain"/>
    <property type="match status" value="1"/>
</dbReference>
<dbReference type="InterPro" id="IPR006141">
    <property type="entry name" value="Intein_N"/>
</dbReference>
<evidence type="ECO:0000313" key="6">
    <source>
        <dbReference type="Proteomes" id="UP000219467"/>
    </source>
</evidence>
<name>A0A285CQ78_9RHOB</name>
<evidence type="ECO:0000313" key="5">
    <source>
        <dbReference type="EMBL" id="SNX69565.1"/>
    </source>
</evidence>
<feature type="compositionally biased region" description="Acidic residues" evidence="3">
    <location>
        <begin position="476"/>
        <end position="487"/>
    </location>
</feature>
<dbReference type="InterPro" id="IPR001343">
    <property type="entry name" value="Hemolysn_Ca-bd"/>
</dbReference>
<dbReference type="InterPro" id="IPR028992">
    <property type="entry name" value="Hedgehog/Intein_dom"/>
</dbReference>
<dbReference type="PROSITE" id="PS50817">
    <property type="entry name" value="INTEIN_N_TER"/>
    <property type="match status" value="1"/>
</dbReference>
<dbReference type="Proteomes" id="UP000219467">
    <property type="component" value="Unassembled WGS sequence"/>
</dbReference>
<dbReference type="Pfam" id="PF00353">
    <property type="entry name" value="HemolysinCabind"/>
    <property type="match status" value="7"/>
</dbReference>
<dbReference type="EMBL" id="OAOQ01000004">
    <property type="protein sequence ID" value="SNX69565.1"/>
    <property type="molecule type" value="Genomic_DNA"/>
</dbReference>
<dbReference type="GO" id="GO:0005509">
    <property type="term" value="F:calcium ion binding"/>
    <property type="evidence" value="ECO:0007669"/>
    <property type="project" value="InterPro"/>
</dbReference>
<dbReference type="OrthoDB" id="6305173at2"/>
<dbReference type="GO" id="GO:0016539">
    <property type="term" value="P:intein-mediated protein splicing"/>
    <property type="evidence" value="ECO:0007669"/>
    <property type="project" value="InterPro"/>
</dbReference>
<evidence type="ECO:0000259" key="4">
    <source>
        <dbReference type="Pfam" id="PF13403"/>
    </source>
</evidence>
<dbReference type="PROSITE" id="PS00330">
    <property type="entry name" value="HEMOLYSIN_CALCIUM"/>
    <property type="match status" value="9"/>
</dbReference>
<accession>A0A285CQ78</accession>
<keyword evidence="6" id="KW-1185">Reference proteome</keyword>